<dbReference type="SUPFAM" id="SSF56112">
    <property type="entry name" value="Protein kinase-like (PK-like)"/>
    <property type="match status" value="1"/>
</dbReference>
<sequence>MSKVRREVVQAALNRSKTRWVIEWIPHNKLDIYLTKGGFAKIYTAIWIGGRYKVWNSKEQELERSGSDIKVILKRLENVENATRHWFEEAKTHLDISNKYAEIVRCFGLTQDPLNRDYMLQTTKASDIYSIAMLMWEISSGQPPFFNHEHDYNLAMNIINGIRPKVVSGTPPEYKNLMGMSNELFHPVITNNIEMKESDFTDAYSKLFTSKVHQFENFPEPRMQPKVRFHSKPHDFYIPDNIEDFVKSSNKKNNNTSKISNIFKGNLYQNNNSNKQLLIYDFNLSVSSKKLSKIFKTSSRNGIQNNYIKEEKMQRQITKHHIGINNDDDICNNPNFHSVKQNELEISDEFKTNVK</sequence>
<dbReference type="OrthoDB" id="2425228at2759"/>
<protein>
    <submittedName>
        <fullName evidence="1">Kinase-like domain-containing protein</fullName>
    </submittedName>
</protein>
<dbReference type="Proteomes" id="UP000615446">
    <property type="component" value="Unassembled WGS sequence"/>
</dbReference>
<comment type="caution">
    <text evidence="1">The sequence shown here is derived from an EMBL/GenBank/DDBJ whole genome shotgun (WGS) entry which is preliminary data.</text>
</comment>
<name>A0A8H3L4Y9_9GLOM</name>
<dbReference type="Gene3D" id="1.10.510.10">
    <property type="entry name" value="Transferase(Phosphotransferase) domain 1"/>
    <property type="match status" value="1"/>
</dbReference>
<organism evidence="1 2">
    <name type="scientific">Rhizophagus clarus</name>
    <dbReference type="NCBI Taxonomy" id="94130"/>
    <lineage>
        <taxon>Eukaryota</taxon>
        <taxon>Fungi</taxon>
        <taxon>Fungi incertae sedis</taxon>
        <taxon>Mucoromycota</taxon>
        <taxon>Glomeromycotina</taxon>
        <taxon>Glomeromycetes</taxon>
        <taxon>Glomerales</taxon>
        <taxon>Glomeraceae</taxon>
        <taxon>Rhizophagus</taxon>
    </lineage>
</organism>
<accession>A0A8H3L4Y9</accession>
<dbReference type="InterPro" id="IPR011009">
    <property type="entry name" value="Kinase-like_dom_sf"/>
</dbReference>
<dbReference type="EMBL" id="BLAL01000047">
    <property type="protein sequence ID" value="GES80050.1"/>
    <property type="molecule type" value="Genomic_DNA"/>
</dbReference>
<keyword evidence="1" id="KW-0418">Kinase</keyword>
<keyword evidence="1" id="KW-0808">Transferase</keyword>
<dbReference type="GO" id="GO:0016301">
    <property type="term" value="F:kinase activity"/>
    <property type="evidence" value="ECO:0007669"/>
    <property type="project" value="UniProtKB-KW"/>
</dbReference>
<reference evidence="1" key="1">
    <citation type="submission" date="2019-10" db="EMBL/GenBank/DDBJ databases">
        <title>Conservation and host-specific expression of non-tandemly repeated heterogenous ribosome RNA gene in arbuscular mycorrhizal fungi.</title>
        <authorList>
            <person name="Maeda T."/>
            <person name="Kobayashi Y."/>
            <person name="Nakagawa T."/>
            <person name="Ezawa T."/>
            <person name="Yamaguchi K."/>
            <person name="Bino T."/>
            <person name="Nishimoto Y."/>
            <person name="Shigenobu S."/>
            <person name="Kawaguchi M."/>
        </authorList>
    </citation>
    <scope>NUCLEOTIDE SEQUENCE</scope>
    <source>
        <strain evidence="1">HR1</strain>
    </source>
</reference>
<evidence type="ECO:0000313" key="1">
    <source>
        <dbReference type="EMBL" id="GES80050.1"/>
    </source>
</evidence>
<evidence type="ECO:0000313" key="2">
    <source>
        <dbReference type="Proteomes" id="UP000615446"/>
    </source>
</evidence>
<dbReference type="AlphaFoldDB" id="A0A8H3L4Y9"/>
<proteinExistence type="predicted"/>
<gene>
    <name evidence="1" type="ORF">RCL2_000734800</name>
</gene>